<dbReference type="GO" id="GO:0003676">
    <property type="term" value="F:nucleic acid binding"/>
    <property type="evidence" value="ECO:0007669"/>
    <property type="project" value="InterPro"/>
</dbReference>
<dbReference type="OrthoDB" id="1432104at2759"/>
<proteinExistence type="predicted"/>
<dbReference type="Proteomes" id="UP000634136">
    <property type="component" value="Unassembled WGS sequence"/>
</dbReference>
<dbReference type="PANTHER" id="PTHR47723:SF19">
    <property type="entry name" value="POLYNUCLEOTIDYL TRANSFERASE, RIBONUCLEASE H-LIKE SUPERFAMILY PROTEIN"/>
    <property type="match status" value="1"/>
</dbReference>
<sequence length="143" mass="15894">MSLFPFVSFHWMAPDDGWLQLNLDSSHWHHNNRISCGGAFRDSCGNWVLGFAKNIGYGFTLKAELIGALTGLKVAWENNMKNILVEMDSQIAINNIEEGNNGAFQWDPILAYGACTLVYRKPPSSCIDTLQEEASMIKALVAL</sequence>
<organism evidence="2 3">
    <name type="scientific">Senna tora</name>
    <dbReference type="NCBI Taxonomy" id="362788"/>
    <lineage>
        <taxon>Eukaryota</taxon>
        <taxon>Viridiplantae</taxon>
        <taxon>Streptophyta</taxon>
        <taxon>Embryophyta</taxon>
        <taxon>Tracheophyta</taxon>
        <taxon>Spermatophyta</taxon>
        <taxon>Magnoliopsida</taxon>
        <taxon>eudicotyledons</taxon>
        <taxon>Gunneridae</taxon>
        <taxon>Pentapetalae</taxon>
        <taxon>rosids</taxon>
        <taxon>fabids</taxon>
        <taxon>Fabales</taxon>
        <taxon>Fabaceae</taxon>
        <taxon>Caesalpinioideae</taxon>
        <taxon>Cassia clade</taxon>
        <taxon>Senna</taxon>
    </lineage>
</organism>
<dbReference type="CDD" id="cd06222">
    <property type="entry name" value="RNase_H_like"/>
    <property type="match status" value="1"/>
</dbReference>
<protein>
    <submittedName>
        <fullName evidence="2">Ribonuclease H</fullName>
    </submittedName>
</protein>
<evidence type="ECO:0000313" key="3">
    <source>
        <dbReference type="Proteomes" id="UP000634136"/>
    </source>
</evidence>
<dbReference type="InterPro" id="IPR012337">
    <property type="entry name" value="RNaseH-like_sf"/>
</dbReference>
<keyword evidence="3" id="KW-1185">Reference proteome</keyword>
<dbReference type="SUPFAM" id="SSF53098">
    <property type="entry name" value="Ribonuclease H-like"/>
    <property type="match status" value="1"/>
</dbReference>
<dbReference type="PANTHER" id="PTHR47723">
    <property type="entry name" value="OS05G0353850 PROTEIN"/>
    <property type="match status" value="1"/>
</dbReference>
<dbReference type="InterPro" id="IPR044730">
    <property type="entry name" value="RNase_H-like_dom_plant"/>
</dbReference>
<dbReference type="InterPro" id="IPR002156">
    <property type="entry name" value="RNaseH_domain"/>
</dbReference>
<gene>
    <name evidence="2" type="ORF">G2W53_033375</name>
</gene>
<dbReference type="Gene3D" id="3.30.420.10">
    <property type="entry name" value="Ribonuclease H-like superfamily/Ribonuclease H"/>
    <property type="match status" value="1"/>
</dbReference>
<dbReference type="InterPro" id="IPR036397">
    <property type="entry name" value="RNaseH_sf"/>
</dbReference>
<dbReference type="AlphaFoldDB" id="A0A834T9H4"/>
<dbReference type="GO" id="GO:0004523">
    <property type="term" value="F:RNA-DNA hybrid ribonuclease activity"/>
    <property type="evidence" value="ECO:0007669"/>
    <property type="project" value="InterPro"/>
</dbReference>
<feature type="domain" description="RNase H type-1" evidence="1">
    <location>
        <begin position="27"/>
        <end position="102"/>
    </location>
</feature>
<dbReference type="InterPro" id="IPR053151">
    <property type="entry name" value="RNase_H-like"/>
</dbReference>
<comment type="caution">
    <text evidence="2">The sequence shown here is derived from an EMBL/GenBank/DDBJ whole genome shotgun (WGS) entry which is preliminary data.</text>
</comment>
<reference evidence="2" key="1">
    <citation type="submission" date="2020-09" db="EMBL/GenBank/DDBJ databases">
        <title>Genome-Enabled Discovery of Anthraquinone Biosynthesis in Senna tora.</title>
        <authorList>
            <person name="Kang S.-H."/>
            <person name="Pandey R.P."/>
            <person name="Lee C.-M."/>
            <person name="Sim J.-S."/>
            <person name="Jeong J.-T."/>
            <person name="Choi B.-S."/>
            <person name="Jung M."/>
            <person name="Ginzburg D."/>
            <person name="Zhao K."/>
            <person name="Won S.Y."/>
            <person name="Oh T.-J."/>
            <person name="Yu Y."/>
            <person name="Kim N.-H."/>
            <person name="Lee O.R."/>
            <person name="Lee T.-H."/>
            <person name="Bashyal P."/>
            <person name="Kim T.-S."/>
            <person name="Lee W.-H."/>
            <person name="Kawkins C."/>
            <person name="Kim C.-K."/>
            <person name="Kim J.S."/>
            <person name="Ahn B.O."/>
            <person name="Rhee S.Y."/>
            <person name="Sohng J.K."/>
        </authorList>
    </citation>
    <scope>NUCLEOTIDE SEQUENCE</scope>
    <source>
        <tissue evidence="2">Leaf</tissue>
    </source>
</reference>
<evidence type="ECO:0000313" key="2">
    <source>
        <dbReference type="EMBL" id="KAF7812399.1"/>
    </source>
</evidence>
<accession>A0A834T9H4</accession>
<dbReference type="EMBL" id="JAAIUW010000010">
    <property type="protein sequence ID" value="KAF7812399.1"/>
    <property type="molecule type" value="Genomic_DNA"/>
</dbReference>
<evidence type="ECO:0000259" key="1">
    <source>
        <dbReference type="Pfam" id="PF13456"/>
    </source>
</evidence>
<name>A0A834T9H4_9FABA</name>
<dbReference type="Pfam" id="PF13456">
    <property type="entry name" value="RVT_3"/>
    <property type="match status" value="1"/>
</dbReference>